<evidence type="ECO:0000256" key="1">
    <source>
        <dbReference type="ARBA" id="ARBA00022723"/>
    </source>
</evidence>
<dbReference type="Gene3D" id="3.30.40.10">
    <property type="entry name" value="Zinc/RING finger domain, C3HC4 (zinc finger)"/>
    <property type="match status" value="1"/>
</dbReference>
<dbReference type="Proteomes" id="UP000069940">
    <property type="component" value="Unassembled WGS sequence"/>
</dbReference>
<reference evidence="6" key="1">
    <citation type="journal article" date="2015" name="Proc. Natl. Acad. Sci. U.S.A.">
        <title>Genome sequence of the Asian Tiger mosquito, Aedes albopictus, reveals insights into its biology, genetics, and evolution.</title>
        <authorList>
            <person name="Chen X.G."/>
            <person name="Jiang X."/>
            <person name="Gu J."/>
            <person name="Xu M."/>
            <person name="Wu Y."/>
            <person name="Deng Y."/>
            <person name="Zhang C."/>
            <person name="Bonizzoni M."/>
            <person name="Dermauw W."/>
            <person name="Vontas J."/>
            <person name="Armbruster P."/>
            <person name="Huang X."/>
            <person name="Yang Y."/>
            <person name="Zhang H."/>
            <person name="He W."/>
            <person name="Peng H."/>
            <person name="Liu Y."/>
            <person name="Wu K."/>
            <person name="Chen J."/>
            <person name="Lirakis M."/>
            <person name="Topalis P."/>
            <person name="Van Leeuwen T."/>
            <person name="Hall A.B."/>
            <person name="Jiang X."/>
            <person name="Thorpe C."/>
            <person name="Mueller R.L."/>
            <person name="Sun C."/>
            <person name="Waterhouse R.M."/>
            <person name="Yan G."/>
            <person name="Tu Z.J."/>
            <person name="Fang X."/>
            <person name="James A.A."/>
        </authorList>
    </citation>
    <scope>NUCLEOTIDE SEQUENCE [LARGE SCALE GENOMIC DNA]</scope>
    <source>
        <strain evidence="6">Foshan</strain>
    </source>
</reference>
<reference evidence="5" key="2">
    <citation type="submission" date="2025-05" db="UniProtKB">
        <authorList>
            <consortium name="EnsemblMetazoa"/>
        </authorList>
    </citation>
    <scope>IDENTIFICATION</scope>
    <source>
        <strain evidence="5">Foshan</strain>
    </source>
</reference>
<proteinExistence type="predicted"/>
<dbReference type="SUPFAM" id="SSF57903">
    <property type="entry name" value="FYVE/PHD zinc finger"/>
    <property type="match status" value="1"/>
</dbReference>
<dbReference type="EnsemblMetazoa" id="AALFPA23_017153.R25021">
    <property type="protein sequence ID" value="AALFPA23_017153.P25021"/>
    <property type="gene ID" value="AALFPA23_017153"/>
</dbReference>
<evidence type="ECO:0000313" key="6">
    <source>
        <dbReference type="Proteomes" id="UP000069940"/>
    </source>
</evidence>
<keyword evidence="3" id="KW-0862">Zinc</keyword>
<keyword evidence="1" id="KW-0479">Metal-binding</keyword>
<evidence type="ECO:0000256" key="3">
    <source>
        <dbReference type="ARBA" id="ARBA00022833"/>
    </source>
</evidence>
<evidence type="ECO:0008006" key="7">
    <source>
        <dbReference type="Google" id="ProtNLM"/>
    </source>
</evidence>
<keyword evidence="6" id="KW-1185">Reference proteome</keyword>
<evidence type="ECO:0000256" key="2">
    <source>
        <dbReference type="ARBA" id="ARBA00022771"/>
    </source>
</evidence>
<sequence length="288" mass="32065">MEICNSCAIHMSAPEVVCGGFCKATFHYKCAPVSEAFYEEMQANPAAYWMCKDCREIMGNARFKNTVKSMNDATKEINDVYSKLVDDLKSEIKESLIAELRQEIQGGFNRLSPAVLSPAPSRFQFNRPALKRTRERDEVVAALSERPSKVLQGTNQSTTVTVGPADTSVSKFWIYLTKISPEATEDDILNLARRCLQTEDVVAKALIPKGRPPSTLSFVSFKVGVSQELKCKALDPCTWPPQVQFREFIETTSNFQPFWKPSQRTDPGPSSVPEPHPTSAPAVSLNLH</sequence>
<keyword evidence="2" id="KW-0863">Zinc-finger</keyword>
<dbReference type="PROSITE" id="PS01359">
    <property type="entry name" value="ZF_PHD_1"/>
    <property type="match status" value="1"/>
</dbReference>
<dbReference type="InterPro" id="IPR011011">
    <property type="entry name" value="Znf_FYVE_PHD"/>
</dbReference>
<dbReference type="GeneID" id="109404515"/>
<organism evidence="5 6">
    <name type="scientific">Aedes albopictus</name>
    <name type="common">Asian tiger mosquito</name>
    <name type="synonym">Stegomyia albopicta</name>
    <dbReference type="NCBI Taxonomy" id="7160"/>
    <lineage>
        <taxon>Eukaryota</taxon>
        <taxon>Metazoa</taxon>
        <taxon>Ecdysozoa</taxon>
        <taxon>Arthropoda</taxon>
        <taxon>Hexapoda</taxon>
        <taxon>Insecta</taxon>
        <taxon>Pterygota</taxon>
        <taxon>Neoptera</taxon>
        <taxon>Endopterygota</taxon>
        <taxon>Diptera</taxon>
        <taxon>Nematocera</taxon>
        <taxon>Culicoidea</taxon>
        <taxon>Culicidae</taxon>
        <taxon>Culicinae</taxon>
        <taxon>Aedini</taxon>
        <taxon>Aedes</taxon>
        <taxon>Stegomyia</taxon>
    </lineage>
</organism>
<name>A0ABM1ZCC6_AEDAL</name>
<dbReference type="InterPro" id="IPR019786">
    <property type="entry name" value="Zinc_finger_PHD-type_CS"/>
</dbReference>
<evidence type="ECO:0000313" key="5">
    <source>
        <dbReference type="EnsemblMetazoa" id="AALFPA23_017153.P25021"/>
    </source>
</evidence>
<accession>A0ABM1ZCC6</accession>
<evidence type="ECO:0000256" key="4">
    <source>
        <dbReference type="SAM" id="MobiDB-lite"/>
    </source>
</evidence>
<dbReference type="RefSeq" id="XP_019532961.2">
    <property type="nucleotide sequence ID" value="XM_019677416.2"/>
</dbReference>
<protein>
    <recommendedName>
        <fullName evidence="7">PHD-type domain-containing protein</fullName>
    </recommendedName>
</protein>
<dbReference type="InterPro" id="IPR013083">
    <property type="entry name" value="Znf_RING/FYVE/PHD"/>
</dbReference>
<feature type="region of interest" description="Disordered" evidence="4">
    <location>
        <begin position="259"/>
        <end position="288"/>
    </location>
</feature>